<evidence type="ECO:0000259" key="3">
    <source>
        <dbReference type="PROSITE" id="PS51448"/>
    </source>
</evidence>
<dbReference type="Pfam" id="PF00088">
    <property type="entry name" value="Trefoil"/>
    <property type="match status" value="1"/>
</dbReference>
<dbReference type="SUPFAM" id="SSF57492">
    <property type="entry name" value="Trefoil"/>
    <property type="match status" value="1"/>
</dbReference>
<keyword evidence="5" id="KW-1185">Reference proteome</keyword>
<dbReference type="CDD" id="cd00111">
    <property type="entry name" value="Trefoil"/>
    <property type="match status" value="1"/>
</dbReference>
<organism evidence="4 5">
    <name type="scientific">Sphaeramia orbicularis</name>
    <name type="common">orbiculate cardinalfish</name>
    <dbReference type="NCBI Taxonomy" id="375764"/>
    <lineage>
        <taxon>Eukaryota</taxon>
        <taxon>Metazoa</taxon>
        <taxon>Chordata</taxon>
        <taxon>Craniata</taxon>
        <taxon>Vertebrata</taxon>
        <taxon>Euteleostomi</taxon>
        <taxon>Actinopterygii</taxon>
        <taxon>Neopterygii</taxon>
        <taxon>Teleostei</taxon>
        <taxon>Neoteleostei</taxon>
        <taxon>Acanthomorphata</taxon>
        <taxon>Gobiaria</taxon>
        <taxon>Kurtiformes</taxon>
        <taxon>Apogonoidei</taxon>
        <taxon>Apogonidae</taxon>
        <taxon>Apogoninae</taxon>
        <taxon>Sphaeramia</taxon>
    </lineage>
</organism>
<protein>
    <recommendedName>
        <fullName evidence="3">P-type domain-containing protein</fullName>
    </recommendedName>
</protein>
<reference evidence="4" key="2">
    <citation type="submission" date="2025-08" db="UniProtKB">
        <authorList>
            <consortium name="Ensembl"/>
        </authorList>
    </citation>
    <scope>IDENTIFICATION</scope>
</reference>
<proteinExistence type="predicted"/>
<dbReference type="Proteomes" id="UP000472271">
    <property type="component" value="Chromosome 1"/>
</dbReference>
<dbReference type="InterPro" id="IPR000519">
    <property type="entry name" value="P_trefoil_dom"/>
</dbReference>
<dbReference type="Ensembl" id="ENSSORT00005010003.1">
    <property type="protein sequence ID" value="ENSSORP00005009679.1"/>
    <property type="gene ID" value="ENSSORG00005005293.1"/>
</dbReference>
<reference evidence="4" key="1">
    <citation type="submission" date="2019-06" db="EMBL/GenBank/DDBJ databases">
        <authorList>
            <consortium name="Wellcome Sanger Institute Data Sharing"/>
        </authorList>
    </citation>
    <scope>NUCLEOTIDE SEQUENCE [LARGE SCALE GENOMIC DNA]</scope>
</reference>
<feature type="domain" description="P-type" evidence="3">
    <location>
        <begin position="53"/>
        <end position="92"/>
    </location>
</feature>
<feature type="disulfide bond" evidence="2">
    <location>
        <begin position="64"/>
        <end position="79"/>
    </location>
</feature>
<evidence type="ECO:0000313" key="5">
    <source>
        <dbReference type="Proteomes" id="UP000472271"/>
    </source>
</evidence>
<reference evidence="4" key="3">
    <citation type="submission" date="2025-09" db="UniProtKB">
        <authorList>
            <consortium name="Ensembl"/>
        </authorList>
    </citation>
    <scope>IDENTIFICATION</scope>
</reference>
<dbReference type="AlphaFoldDB" id="A0A672YYU3"/>
<comment type="caution">
    <text evidence="2">Lacks conserved residue(s) required for the propagation of feature annotation.</text>
</comment>
<evidence type="ECO:0000256" key="2">
    <source>
        <dbReference type="PROSITE-ProRule" id="PRU00779"/>
    </source>
</evidence>
<keyword evidence="1 2" id="KW-1015">Disulfide bond</keyword>
<dbReference type="PROSITE" id="PS51448">
    <property type="entry name" value="P_TREFOIL_2"/>
    <property type="match status" value="1"/>
</dbReference>
<sequence length="112" mass="12498">MKEFKATSCVFPYLCLLDIKGNKVKLQDAPKSCRYSASKSNDGKIRLSLPLDSECHMVVQRLPCGHGSVSQPQCLSMGCCFSKHPPSCYYPMDGELQFESPLAFSRHLAEYS</sequence>
<accession>A0A672YYU3</accession>
<dbReference type="Gene3D" id="4.10.110.10">
    <property type="entry name" value="Spasmolytic Protein, domain 1"/>
    <property type="match status" value="1"/>
</dbReference>
<dbReference type="InterPro" id="IPR044913">
    <property type="entry name" value="P_trefoil_dom_sf"/>
</dbReference>
<evidence type="ECO:0000256" key="1">
    <source>
        <dbReference type="ARBA" id="ARBA00023157"/>
    </source>
</evidence>
<name>A0A672YYU3_9TELE</name>
<dbReference type="InParanoid" id="A0A672YYU3"/>
<evidence type="ECO:0000313" key="4">
    <source>
        <dbReference type="Ensembl" id="ENSSORP00005009679.1"/>
    </source>
</evidence>